<keyword evidence="3" id="KW-1185">Reference proteome</keyword>
<proteinExistence type="predicted"/>
<dbReference type="EMBL" id="JBANRG010000134">
    <property type="protein sequence ID" value="KAK7433986.1"/>
    <property type="molecule type" value="Genomic_DNA"/>
</dbReference>
<name>A0ABR1IJ27_9AGAR</name>
<accession>A0ABR1IJ27</accession>
<dbReference type="Proteomes" id="UP001498398">
    <property type="component" value="Unassembled WGS sequence"/>
</dbReference>
<evidence type="ECO:0000313" key="3">
    <source>
        <dbReference type="Proteomes" id="UP001498398"/>
    </source>
</evidence>
<evidence type="ECO:0000313" key="2">
    <source>
        <dbReference type="EMBL" id="KAK7433986.1"/>
    </source>
</evidence>
<reference evidence="2 3" key="1">
    <citation type="submission" date="2024-01" db="EMBL/GenBank/DDBJ databases">
        <title>A draft genome for the cacao thread blight pathogen Marasmiellus scandens.</title>
        <authorList>
            <person name="Baruah I.K."/>
            <person name="Leung J."/>
            <person name="Bukari Y."/>
            <person name="Amoako-Attah I."/>
            <person name="Meinhardt L.W."/>
            <person name="Bailey B.A."/>
            <person name="Cohen S.P."/>
        </authorList>
    </citation>
    <scope>NUCLEOTIDE SEQUENCE [LARGE SCALE GENOMIC DNA]</scope>
    <source>
        <strain evidence="2 3">GH-19</strain>
    </source>
</reference>
<sequence>MATIQPQVLDTVLVPNKENAPLPPSYAVTSTSISQEPGAVKATQSITDATMSAIEVPAMPNASRGKKRTIALISGDNIDLRKGFIVNAAVAEAMRKRIIELEEQVEQQQQQPPAKRARKSAAADDDAPVASGSGTNSAAAEKKRKLQLKKIFDRLAKECKSDSCKFQGSPKSIKFDEVLEESEFDSIFKGKGTLIQPTPQNKPKSTVTIIQYNSAAQIQELFGSELKDLKGFRWSRGGIPTRTFGGGFGGFGSTFSKSVKQGACSVSIRSLQVEYSKKGMKCVLKFEVGEAYGGRGGEYGDFYDSDDY</sequence>
<organism evidence="2 3">
    <name type="scientific">Marasmiellus scandens</name>
    <dbReference type="NCBI Taxonomy" id="2682957"/>
    <lineage>
        <taxon>Eukaryota</taxon>
        <taxon>Fungi</taxon>
        <taxon>Dikarya</taxon>
        <taxon>Basidiomycota</taxon>
        <taxon>Agaricomycotina</taxon>
        <taxon>Agaricomycetes</taxon>
        <taxon>Agaricomycetidae</taxon>
        <taxon>Agaricales</taxon>
        <taxon>Marasmiineae</taxon>
        <taxon>Omphalotaceae</taxon>
        <taxon>Marasmiellus</taxon>
    </lineage>
</organism>
<evidence type="ECO:0000256" key="1">
    <source>
        <dbReference type="SAM" id="MobiDB-lite"/>
    </source>
</evidence>
<gene>
    <name evidence="2" type="ORF">VKT23_020450</name>
</gene>
<feature type="region of interest" description="Disordered" evidence="1">
    <location>
        <begin position="104"/>
        <end position="141"/>
    </location>
</feature>
<protein>
    <submittedName>
        <fullName evidence="2">Uncharacterized protein</fullName>
    </submittedName>
</protein>
<comment type="caution">
    <text evidence="2">The sequence shown here is derived from an EMBL/GenBank/DDBJ whole genome shotgun (WGS) entry which is preliminary data.</text>
</comment>